<feature type="compositionally biased region" description="Basic and acidic residues" evidence="1">
    <location>
        <begin position="29"/>
        <end position="42"/>
    </location>
</feature>
<feature type="compositionally biased region" description="Basic residues" evidence="1">
    <location>
        <begin position="60"/>
        <end position="69"/>
    </location>
</feature>
<reference evidence="2 3" key="1">
    <citation type="submission" date="2016-09" db="EMBL/GenBank/DDBJ databases">
        <title>Rhizobium oryziradicis sp. nov., isolated from the root of rice.</title>
        <authorList>
            <person name="Zhao J."/>
            <person name="Zhang X."/>
        </authorList>
    </citation>
    <scope>NUCLEOTIDE SEQUENCE [LARGE SCALE GENOMIC DNA]</scope>
    <source>
        <strain evidence="2 3">N19</strain>
    </source>
</reference>
<evidence type="ECO:0000313" key="3">
    <source>
        <dbReference type="Proteomes" id="UP000186894"/>
    </source>
</evidence>
<dbReference type="OrthoDB" id="9967375at2"/>
<accession>A0A1Q8ZVV0</accession>
<organism evidence="2 3">
    <name type="scientific">Rhizobium oryziradicis</name>
    <dbReference type="NCBI Taxonomy" id="1867956"/>
    <lineage>
        <taxon>Bacteria</taxon>
        <taxon>Pseudomonadati</taxon>
        <taxon>Pseudomonadota</taxon>
        <taxon>Alphaproteobacteria</taxon>
        <taxon>Hyphomicrobiales</taxon>
        <taxon>Rhizobiaceae</taxon>
        <taxon>Rhizobium/Agrobacterium group</taxon>
        <taxon>Rhizobium</taxon>
    </lineage>
</organism>
<dbReference type="STRING" id="1867956.BJF95_03035"/>
<protein>
    <submittedName>
        <fullName evidence="2">Uncharacterized protein</fullName>
    </submittedName>
</protein>
<sequence length="82" mass="8753">MIRYTIDPDAKVAKPNESAAQAKAGPISEENRKTEAKVDKPVDGTPAKKAGPIAAENKKAAPKSRKAPAKRATSNEDDERLL</sequence>
<dbReference type="AlphaFoldDB" id="A0A1Q8ZVV0"/>
<name>A0A1Q8ZVV0_9HYPH</name>
<comment type="caution">
    <text evidence="2">The sequence shown here is derived from an EMBL/GenBank/DDBJ whole genome shotgun (WGS) entry which is preliminary data.</text>
</comment>
<keyword evidence="3" id="KW-1185">Reference proteome</keyword>
<gene>
    <name evidence="2" type="ORF">BJF95_03035</name>
</gene>
<feature type="region of interest" description="Disordered" evidence="1">
    <location>
        <begin position="1"/>
        <end position="82"/>
    </location>
</feature>
<evidence type="ECO:0000256" key="1">
    <source>
        <dbReference type="SAM" id="MobiDB-lite"/>
    </source>
</evidence>
<proteinExistence type="predicted"/>
<dbReference type="RefSeq" id="WP_075638267.1">
    <property type="nucleotide sequence ID" value="NZ_MKIM01000022.1"/>
</dbReference>
<dbReference type="EMBL" id="MKIM01000022">
    <property type="protein sequence ID" value="OLP46145.1"/>
    <property type="molecule type" value="Genomic_DNA"/>
</dbReference>
<dbReference type="Proteomes" id="UP000186894">
    <property type="component" value="Unassembled WGS sequence"/>
</dbReference>
<feature type="compositionally biased region" description="Basic and acidic residues" evidence="1">
    <location>
        <begin position="1"/>
        <end position="14"/>
    </location>
</feature>
<evidence type="ECO:0000313" key="2">
    <source>
        <dbReference type="EMBL" id="OLP46145.1"/>
    </source>
</evidence>